<evidence type="ECO:0000313" key="9">
    <source>
        <dbReference type="Proteomes" id="UP001234989"/>
    </source>
</evidence>
<dbReference type="GO" id="GO:0004519">
    <property type="term" value="F:endonuclease activity"/>
    <property type="evidence" value="ECO:0007669"/>
    <property type="project" value="UniProtKB-KW"/>
</dbReference>
<dbReference type="EMBL" id="CP133617">
    <property type="protein sequence ID" value="WMV32482.1"/>
    <property type="molecule type" value="Genomic_DNA"/>
</dbReference>
<evidence type="ECO:0000256" key="4">
    <source>
        <dbReference type="ARBA" id="ARBA00022759"/>
    </source>
</evidence>
<keyword evidence="9" id="KW-1185">Reference proteome</keyword>
<dbReference type="PANTHER" id="PTHR34072:SF52">
    <property type="entry name" value="RIBONUCLEASE H"/>
    <property type="match status" value="1"/>
</dbReference>
<evidence type="ECO:0000256" key="6">
    <source>
        <dbReference type="ARBA" id="ARBA00022918"/>
    </source>
</evidence>
<keyword evidence="5" id="KW-0378">Hydrolase</keyword>
<evidence type="ECO:0000256" key="2">
    <source>
        <dbReference type="ARBA" id="ARBA00022695"/>
    </source>
</evidence>
<name>A0AAF0TTF3_SOLVR</name>
<dbReference type="GO" id="GO:0016787">
    <property type="term" value="F:hydrolase activity"/>
    <property type="evidence" value="ECO:0007669"/>
    <property type="project" value="UniProtKB-KW"/>
</dbReference>
<keyword evidence="1" id="KW-0808">Transferase</keyword>
<evidence type="ECO:0000259" key="7">
    <source>
        <dbReference type="Pfam" id="PF17917"/>
    </source>
</evidence>
<dbReference type="GO" id="GO:0003964">
    <property type="term" value="F:RNA-directed DNA polymerase activity"/>
    <property type="evidence" value="ECO:0007669"/>
    <property type="project" value="UniProtKB-KW"/>
</dbReference>
<dbReference type="Proteomes" id="UP001234989">
    <property type="component" value="Chromosome 6"/>
</dbReference>
<dbReference type="Pfam" id="PF17917">
    <property type="entry name" value="RT_RNaseH"/>
    <property type="match status" value="1"/>
</dbReference>
<dbReference type="SUPFAM" id="SSF56672">
    <property type="entry name" value="DNA/RNA polymerases"/>
    <property type="match status" value="1"/>
</dbReference>
<evidence type="ECO:0000256" key="3">
    <source>
        <dbReference type="ARBA" id="ARBA00022722"/>
    </source>
</evidence>
<protein>
    <recommendedName>
        <fullName evidence="7">Reverse transcriptase RNase H-like domain-containing protein</fullName>
    </recommendedName>
</protein>
<evidence type="ECO:0000313" key="8">
    <source>
        <dbReference type="EMBL" id="WMV32482.1"/>
    </source>
</evidence>
<organism evidence="8 9">
    <name type="scientific">Solanum verrucosum</name>
    <dbReference type="NCBI Taxonomy" id="315347"/>
    <lineage>
        <taxon>Eukaryota</taxon>
        <taxon>Viridiplantae</taxon>
        <taxon>Streptophyta</taxon>
        <taxon>Embryophyta</taxon>
        <taxon>Tracheophyta</taxon>
        <taxon>Spermatophyta</taxon>
        <taxon>Magnoliopsida</taxon>
        <taxon>eudicotyledons</taxon>
        <taxon>Gunneridae</taxon>
        <taxon>Pentapetalae</taxon>
        <taxon>asterids</taxon>
        <taxon>lamiids</taxon>
        <taxon>Solanales</taxon>
        <taxon>Solanaceae</taxon>
        <taxon>Solanoideae</taxon>
        <taxon>Solaneae</taxon>
        <taxon>Solanum</taxon>
    </lineage>
</organism>
<sequence length="56" mass="6458">MFYCDASRIGLGCVLMQNGKMIAYDSRQLKVHDKNYPAYDLELVAVERTQYTLPEV</sequence>
<dbReference type="PANTHER" id="PTHR34072">
    <property type="entry name" value="ENZYMATIC POLYPROTEIN-RELATED"/>
    <property type="match status" value="1"/>
</dbReference>
<accession>A0AAF0TTF3</accession>
<dbReference type="InterPro" id="IPR041373">
    <property type="entry name" value="RT_RNaseH"/>
</dbReference>
<keyword evidence="4" id="KW-0255">Endonuclease</keyword>
<proteinExistence type="predicted"/>
<gene>
    <name evidence="8" type="ORF">MTR67_025867</name>
</gene>
<reference evidence="8" key="1">
    <citation type="submission" date="2023-08" db="EMBL/GenBank/DDBJ databases">
        <title>A de novo genome assembly of Solanum verrucosum Schlechtendal, a Mexican diploid species geographically isolated from the other diploid A-genome species in potato relatives.</title>
        <authorList>
            <person name="Hosaka K."/>
        </authorList>
    </citation>
    <scope>NUCLEOTIDE SEQUENCE</scope>
    <source>
        <tissue evidence="8">Young leaves</tissue>
    </source>
</reference>
<dbReference type="AlphaFoldDB" id="A0AAF0TTF3"/>
<dbReference type="InterPro" id="IPR043502">
    <property type="entry name" value="DNA/RNA_pol_sf"/>
</dbReference>
<keyword evidence="3" id="KW-0540">Nuclease</keyword>
<evidence type="ECO:0000256" key="1">
    <source>
        <dbReference type="ARBA" id="ARBA00022679"/>
    </source>
</evidence>
<evidence type="ECO:0000256" key="5">
    <source>
        <dbReference type="ARBA" id="ARBA00022801"/>
    </source>
</evidence>
<feature type="domain" description="Reverse transcriptase RNase H-like" evidence="7">
    <location>
        <begin position="2"/>
        <end position="46"/>
    </location>
</feature>
<keyword evidence="6" id="KW-0695">RNA-directed DNA polymerase</keyword>
<keyword evidence="2" id="KW-0548">Nucleotidyltransferase</keyword>